<protein>
    <submittedName>
        <fullName evidence="1">Uncharacterized protein</fullName>
    </submittedName>
</protein>
<sequence>MFERVGCVVCRCTCLFTIVVATFVSWSQRSDRDSSKVKIHDDIAAILDYSCRRYRFSCLPP</sequence>
<dbReference type="EMBL" id="JAESDN010000016">
    <property type="protein sequence ID" value="KAG7041017.1"/>
    <property type="molecule type" value="Genomic_DNA"/>
</dbReference>
<dbReference type="Proteomes" id="UP000699042">
    <property type="component" value="Unassembled WGS sequence"/>
</dbReference>
<accession>A0A9P7QT75</accession>
<dbReference type="AlphaFoldDB" id="A0A9P7QT75"/>
<evidence type="ECO:0000313" key="2">
    <source>
        <dbReference type="Proteomes" id="UP000699042"/>
    </source>
</evidence>
<organism evidence="1 2">
    <name type="scientific">Colletotrichum scovillei</name>
    <dbReference type="NCBI Taxonomy" id="1209932"/>
    <lineage>
        <taxon>Eukaryota</taxon>
        <taxon>Fungi</taxon>
        <taxon>Dikarya</taxon>
        <taxon>Ascomycota</taxon>
        <taxon>Pezizomycotina</taxon>
        <taxon>Sordariomycetes</taxon>
        <taxon>Hypocreomycetidae</taxon>
        <taxon>Glomerellales</taxon>
        <taxon>Glomerellaceae</taxon>
        <taxon>Colletotrichum</taxon>
        <taxon>Colletotrichum acutatum species complex</taxon>
    </lineage>
</organism>
<proteinExistence type="predicted"/>
<name>A0A9P7QT75_9PEZI</name>
<comment type="caution">
    <text evidence="1">The sequence shown here is derived from an EMBL/GenBank/DDBJ whole genome shotgun (WGS) entry which is preliminary data.</text>
</comment>
<reference evidence="1" key="1">
    <citation type="submission" date="2021-05" db="EMBL/GenBank/DDBJ databases">
        <title>Comparative genomics of three Colletotrichum scovillei strains and genetic complementation revealed genes involved fungal growth and virulence on chili pepper.</title>
        <authorList>
            <person name="Hsieh D.-K."/>
            <person name="Chuang S.-C."/>
            <person name="Chen C.-Y."/>
            <person name="Chao Y.-T."/>
            <person name="Lu M.-Y.J."/>
            <person name="Lee M.-H."/>
            <person name="Shih M.-C."/>
        </authorList>
    </citation>
    <scope>NUCLEOTIDE SEQUENCE</scope>
    <source>
        <strain evidence="1">Coll-153</strain>
    </source>
</reference>
<evidence type="ECO:0000313" key="1">
    <source>
        <dbReference type="EMBL" id="KAG7041017.1"/>
    </source>
</evidence>
<keyword evidence="2" id="KW-1185">Reference proteome</keyword>
<gene>
    <name evidence="1" type="ORF">JMJ77_008723</name>
</gene>